<dbReference type="RefSeq" id="WP_289410082.1">
    <property type="nucleotide sequence ID" value="NZ_JAUCDY010000003.1"/>
</dbReference>
<dbReference type="InterPro" id="IPR051396">
    <property type="entry name" value="Bact_Antivir_Def_Nuclease"/>
</dbReference>
<dbReference type="SUPFAM" id="SSF52540">
    <property type="entry name" value="P-loop containing nucleoside triphosphate hydrolases"/>
    <property type="match status" value="1"/>
</dbReference>
<dbReference type="InterPro" id="IPR027417">
    <property type="entry name" value="P-loop_NTPase"/>
</dbReference>
<dbReference type="PANTHER" id="PTHR43581:SF4">
    <property type="entry name" value="ATP_GTP PHOSPHATASE"/>
    <property type="match status" value="1"/>
</dbReference>
<dbReference type="Gene3D" id="3.40.50.300">
    <property type="entry name" value="P-loop containing nucleotide triphosphate hydrolases"/>
    <property type="match status" value="1"/>
</dbReference>
<dbReference type="InterPro" id="IPR041685">
    <property type="entry name" value="AAA_GajA/Old/RecF-like"/>
</dbReference>
<organism evidence="3 4">
    <name type="scientific">Thiopseudomonas acetoxidans</name>
    <dbReference type="NCBI Taxonomy" id="3041622"/>
    <lineage>
        <taxon>Bacteria</taxon>
        <taxon>Pseudomonadati</taxon>
        <taxon>Pseudomonadota</taxon>
        <taxon>Gammaproteobacteria</taxon>
        <taxon>Pseudomonadales</taxon>
        <taxon>Pseudomonadaceae</taxon>
        <taxon>Thiopseudomonas</taxon>
    </lineage>
</organism>
<dbReference type="EMBL" id="JAUCDY010000003">
    <property type="protein sequence ID" value="MDM7857428.1"/>
    <property type="molecule type" value="Genomic_DNA"/>
</dbReference>
<sequence length="518" mass="58924">MQYIKKIKLKNFKKFKKFEFELHKGLNTLIGDNESGKSSVLQAIELVASGSRYKVENLGLDALLNKDAVNDFLQLQIKTFEQLPELHAELFLAKDVQELNGKYNTENIETTGLHLSCIPDENLIQEINEALKNNSNSFPYEFYSINFFAFSGEGYTGYRKALKTLLIDNTQINSEHANNEYIKRVFESTAEPITRAELNNQYREAKGNFKNQHLVALNATMDDYIFDVRSGAKYSLESDLTLTKDDVPLEQRGKGQQCFVKTDFALSRNKDKAAIEVLLIEEPENHLSFTNMHKLISRIEETEKGQKIIATHSSLISTRLDLRQSFLLAPESQNKPLTLECLDKDTAKFFMKAPNHNFLEFALSQKVILIEGDAEYMLLEAFYKNVSGGTHEDDGVTIISVGGTSFKRYMEVAKILGIKTAVITDNDKNYQENCVVRYGTHTNDSIKVFSDEDNTRYTLEACVYQDNTSACSDLFQSKDQLQSMLNNKSEAAFRLVENHAANLIAPSYIEEAIRWINE</sequence>
<dbReference type="Proteomes" id="UP001241056">
    <property type="component" value="Unassembled WGS sequence"/>
</dbReference>
<keyword evidence="4" id="KW-1185">Reference proteome</keyword>
<accession>A0ABT7SMK9</accession>
<name>A0ABT7SMK9_9GAMM</name>
<evidence type="ECO:0000259" key="1">
    <source>
        <dbReference type="Pfam" id="PF13175"/>
    </source>
</evidence>
<reference evidence="3 4" key="1">
    <citation type="submission" date="2023-06" db="EMBL/GenBank/DDBJ databases">
        <title>Thiopseudomonas sp. CY1220 draft genome sequence.</title>
        <authorList>
            <person name="Zhao G."/>
            <person name="An M."/>
        </authorList>
    </citation>
    <scope>NUCLEOTIDE SEQUENCE [LARGE SCALE GENOMIC DNA]</scope>
    <source>
        <strain evidence="3 4">CY1220</strain>
    </source>
</reference>
<dbReference type="InterPro" id="IPR034139">
    <property type="entry name" value="TOPRIM_OLD"/>
</dbReference>
<protein>
    <submittedName>
        <fullName evidence="3">AAA family ATPase</fullName>
    </submittedName>
</protein>
<gene>
    <name evidence="3" type="ORF">QEZ41_03945</name>
</gene>
<feature type="domain" description="Endonuclease GajA/Old nuclease/RecF-like AAA" evidence="1">
    <location>
        <begin position="3"/>
        <end position="315"/>
    </location>
</feature>
<dbReference type="Pfam" id="PF20469">
    <property type="entry name" value="OLD-like_TOPRIM"/>
    <property type="match status" value="1"/>
</dbReference>
<comment type="caution">
    <text evidence="3">The sequence shown here is derived from an EMBL/GenBank/DDBJ whole genome shotgun (WGS) entry which is preliminary data.</text>
</comment>
<dbReference type="Pfam" id="PF13175">
    <property type="entry name" value="AAA_15"/>
    <property type="match status" value="1"/>
</dbReference>
<evidence type="ECO:0000313" key="4">
    <source>
        <dbReference type="Proteomes" id="UP001241056"/>
    </source>
</evidence>
<dbReference type="PANTHER" id="PTHR43581">
    <property type="entry name" value="ATP/GTP PHOSPHATASE"/>
    <property type="match status" value="1"/>
</dbReference>
<feature type="domain" description="OLD protein-like TOPRIM" evidence="2">
    <location>
        <begin position="364"/>
        <end position="427"/>
    </location>
</feature>
<proteinExistence type="predicted"/>
<dbReference type="CDD" id="cd01026">
    <property type="entry name" value="TOPRIM_OLD"/>
    <property type="match status" value="1"/>
</dbReference>
<evidence type="ECO:0000313" key="3">
    <source>
        <dbReference type="EMBL" id="MDM7857428.1"/>
    </source>
</evidence>
<evidence type="ECO:0000259" key="2">
    <source>
        <dbReference type="Pfam" id="PF20469"/>
    </source>
</evidence>